<evidence type="ECO:0000313" key="2">
    <source>
        <dbReference type="Proteomes" id="UP001380822"/>
    </source>
</evidence>
<reference evidence="1 2" key="1">
    <citation type="submission" date="2024-02" db="EMBL/GenBank/DDBJ databases">
        <title>A new putative Pannonibacter species isolated from two cases of bloodstream infections in paediatric patients.</title>
        <authorList>
            <person name="Castellana S."/>
            <person name="De Laurentiis V."/>
            <person name="Grassi M."/>
            <person name="De Leonardis F."/>
            <person name="Mosca A."/>
            <person name="De Carlo C."/>
            <person name="Sparapano E."/>
            <person name="Ronga L."/>
            <person name="Santacroce L."/>
            <person name="Chironna M."/>
            <person name="De Robertis A."/>
            <person name="Bianco A."/>
            <person name="Del Sambro L."/>
            <person name="Capozzi L."/>
            <person name="Parisi A."/>
        </authorList>
    </citation>
    <scope>NUCLEOTIDE SEQUENCE [LARGE SCALE GENOMIC DNA]</scope>
    <source>
        <strain evidence="1 2">Pt2</strain>
    </source>
</reference>
<sequence length="190" mass="18558">MSSSKSSSSQSGEAARVTTLSAGNDLVISAGRDIVSQGAQVEAGNDAVITAGRDIELTSAVNTTSMDTSSSSRSAGVSVTVGVGMKGANVGVGASVSAQNGTSSSAQTAHTNTNITVGGHADVSAGRDIALKGALVDAGSAEVEAGRNLTVESQLDTGAGSSAAYIKAFDADTSRLEAAQAPHGARQISS</sequence>
<proteinExistence type="predicted"/>
<evidence type="ECO:0000313" key="1">
    <source>
        <dbReference type="EMBL" id="MEH0098077.1"/>
    </source>
</evidence>
<dbReference type="EMBL" id="JBAKBE010000011">
    <property type="protein sequence ID" value="MEH0098077.1"/>
    <property type="molecule type" value="Genomic_DNA"/>
</dbReference>
<dbReference type="Proteomes" id="UP001380822">
    <property type="component" value="Unassembled WGS sequence"/>
</dbReference>
<name>A0ABU7ZS75_9HYPH</name>
<dbReference type="InterPro" id="IPR025157">
    <property type="entry name" value="Hemagglutinin_rpt"/>
</dbReference>
<protein>
    <submittedName>
        <fullName evidence="1">Hemagglutinin repeat-containing protein</fullName>
    </submittedName>
</protein>
<comment type="caution">
    <text evidence="1">The sequence shown here is derived from an EMBL/GenBank/DDBJ whole genome shotgun (WGS) entry which is preliminary data.</text>
</comment>
<dbReference type="Pfam" id="PF13332">
    <property type="entry name" value="Fil_haemagg_2"/>
    <property type="match status" value="1"/>
</dbReference>
<dbReference type="RefSeq" id="WP_334252370.1">
    <property type="nucleotide sequence ID" value="NZ_JBAKBE010000011.1"/>
</dbReference>
<accession>A0ABU7ZS75</accession>
<gene>
    <name evidence="1" type="ORF">V6L76_17575</name>
</gene>
<organism evidence="1 2">
    <name type="scientific">Pannonibacter anstelovis</name>
    <dbReference type="NCBI Taxonomy" id="3121537"/>
    <lineage>
        <taxon>Bacteria</taxon>
        <taxon>Pseudomonadati</taxon>
        <taxon>Pseudomonadota</taxon>
        <taxon>Alphaproteobacteria</taxon>
        <taxon>Hyphomicrobiales</taxon>
        <taxon>Stappiaceae</taxon>
        <taxon>Pannonibacter</taxon>
    </lineage>
</organism>
<keyword evidence="2" id="KW-1185">Reference proteome</keyword>